<reference evidence="2 3" key="1">
    <citation type="journal article" date="2011" name="J. Bacteriol.">
        <title>Complete genome sequence of Methanosaeta concilii, a specialist in aceticlastic methanogenesis.</title>
        <authorList>
            <person name="Barber R.D."/>
            <person name="Zhang L."/>
            <person name="Harnack M."/>
            <person name="Olson M.V."/>
            <person name="Kaul R."/>
            <person name="Ingram-Smith C."/>
            <person name="Smith K.S."/>
        </authorList>
    </citation>
    <scope>NUCLEOTIDE SEQUENCE [LARGE SCALE GENOMIC DNA]</scope>
    <source>
        <strain evidence="3">ATCC 5969 / DSM 3671 / JCM 10134 / NBRC 103675 / OCM 69 / GP-6</strain>
    </source>
</reference>
<dbReference type="InParanoid" id="F4BZL6"/>
<organism evidence="2 3">
    <name type="scientific">Methanothrix soehngenii (strain ATCC 5969 / DSM 3671 / JCM 10134 / NBRC 103675 / OCM 69 / GP-6)</name>
    <name type="common">Methanosaeta concilii</name>
    <dbReference type="NCBI Taxonomy" id="990316"/>
    <lineage>
        <taxon>Archaea</taxon>
        <taxon>Methanobacteriati</taxon>
        <taxon>Methanobacteriota</taxon>
        <taxon>Stenosarchaea group</taxon>
        <taxon>Methanomicrobia</taxon>
        <taxon>Methanotrichales</taxon>
        <taxon>Methanotrichaceae</taxon>
        <taxon>Methanothrix</taxon>
    </lineage>
</organism>
<dbReference type="Proteomes" id="UP000007807">
    <property type="component" value="Chromosome"/>
</dbReference>
<feature type="domain" description="Anti-bacteriophage protein A/HamA C-terminal" evidence="1">
    <location>
        <begin position="25"/>
        <end position="267"/>
    </location>
</feature>
<gene>
    <name evidence="2" type="ordered locus">MCON_1106</name>
</gene>
<dbReference type="AlphaFoldDB" id="F4BZL6"/>
<name>F4BZL6_METSG</name>
<accession>F4BZL6</accession>
<keyword evidence="3" id="KW-1185">Reference proteome</keyword>
<proteinExistence type="predicted"/>
<evidence type="ECO:0000259" key="1">
    <source>
        <dbReference type="Pfam" id="PF08878"/>
    </source>
</evidence>
<dbReference type="HOGENOM" id="CLU_1076918_0_0_2"/>
<dbReference type="EMBL" id="CP002565">
    <property type="protein sequence ID" value="AEB67836.1"/>
    <property type="molecule type" value="Genomic_DNA"/>
</dbReference>
<dbReference type="GeneID" id="10460758"/>
<dbReference type="RefSeq" id="WP_013718885.1">
    <property type="nucleotide sequence ID" value="NC_015416.1"/>
</dbReference>
<evidence type="ECO:0000313" key="3">
    <source>
        <dbReference type="Proteomes" id="UP000007807"/>
    </source>
</evidence>
<dbReference type="Pfam" id="PF08878">
    <property type="entry name" value="HamA"/>
    <property type="match status" value="1"/>
</dbReference>
<protein>
    <recommendedName>
        <fullName evidence="1">Anti-bacteriophage protein A/HamA C-terminal domain-containing protein</fullName>
    </recommendedName>
</protein>
<dbReference type="STRING" id="990316.MCON_1106"/>
<dbReference type="InterPro" id="IPR014976">
    <property type="entry name" value="AbpA_HamA_C"/>
</dbReference>
<sequence>MGSNCSIEDKARTHPPADDRVDLFDRWLSIKKANLGKHVLIICKENNCSCDNIFDELQNVLLSHYVAPEITAKRLAELGAPRTAELLREHLPTTKTARSGDLGEILAIEFTERRLGFSVPIRRLRFKDGRNMALRGDDLIAIDRDLKGSLKFLKGESKSYARLTPTVIKEAADALDRYRGRPNRHSVLFVAERLRDKGDHDLAKDLDYAVLQSFRGCPFEHLLFTVSGTDPNTHLSNHLRECRNRTRRYAVGIYIVNHGDVIERLFSEQ</sequence>
<evidence type="ECO:0000313" key="2">
    <source>
        <dbReference type="EMBL" id="AEB67836.1"/>
    </source>
</evidence>
<dbReference type="KEGG" id="mcj:MCON_1106"/>